<dbReference type="GO" id="GO:0004097">
    <property type="term" value="F:catechol oxidase activity"/>
    <property type="evidence" value="ECO:0007669"/>
    <property type="project" value="InterPro"/>
</dbReference>
<dbReference type="Gene3D" id="1.10.1280.10">
    <property type="entry name" value="Di-copper center containing domain from catechol oxidase"/>
    <property type="match status" value="1"/>
</dbReference>
<evidence type="ECO:0000256" key="8">
    <source>
        <dbReference type="ARBA" id="ARBA00023078"/>
    </source>
</evidence>
<evidence type="ECO:0000256" key="7">
    <source>
        <dbReference type="ARBA" id="ARBA00023008"/>
    </source>
</evidence>
<keyword evidence="7" id="KW-0186">Copper</keyword>
<evidence type="ECO:0000256" key="1">
    <source>
        <dbReference type="ARBA" id="ARBA00001973"/>
    </source>
</evidence>
<dbReference type="PANTHER" id="PTHR11474">
    <property type="entry name" value="TYROSINASE FAMILY MEMBER"/>
    <property type="match status" value="1"/>
</dbReference>
<dbReference type="SUPFAM" id="SSF48056">
    <property type="entry name" value="Di-copper centre-containing domain"/>
    <property type="match status" value="1"/>
</dbReference>
<keyword evidence="8" id="KW-0793">Thylakoid</keyword>
<comment type="similarity">
    <text evidence="3">Belongs to the tyrosinase family.</text>
</comment>
<dbReference type="GO" id="GO:0046872">
    <property type="term" value="F:metal ion binding"/>
    <property type="evidence" value="ECO:0007669"/>
    <property type="project" value="UniProtKB-KW"/>
</dbReference>
<evidence type="ECO:0000313" key="13">
    <source>
        <dbReference type="Proteomes" id="UP000596661"/>
    </source>
</evidence>
<feature type="domain" description="Tyrosinase copper-binding" evidence="10">
    <location>
        <begin position="164"/>
        <end position="181"/>
    </location>
</feature>
<evidence type="ECO:0000256" key="4">
    <source>
        <dbReference type="ARBA" id="ARBA00022723"/>
    </source>
</evidence>
<keyword evidence="5" id="KW-0883">Thioether bond</keyword>
<comment type="cofactor">
    <cofactor evidence="1">
        <name>Cu(2+)</name>
        <dbReference type="ChEBI" id="CHEBI:29036"/>
    </cofactor>
</comment>
<proteinExistence type="inferred from homology"/>
<dbReference type="EnsemblPlants" id="evm.model.09.35">
    <property type="protein sequence ID" value="cds.evm.model.09.35"/>
    <property type="gene ID" value="evm.TU.09.35"/>
</dbReference>
<evidence type="ECO:0000256" key="2">
    <source>
        <dbReference type="ARBA" id="ARBA00004456"/>
    </source>
</evidence>
<keyword evidence="9" id="KW-1015">Disulfide bond</keyword>
<dbReference type="OMA" id="FWSGDPR"/>
<evidence type="ECO:0000259" key="10">
    <source>
        <dbReference type="PROSITE" id="PS00497"/>
    </source>
</evidence>
<dbReference type="Gramene" id="evm.model.09.35">
    <property type="protein sequence ID" value="cds.evm.model.09.35"/>
    <property type="gene ID" value="evm.TU.09.35"/>
</dbReference>
<keyword evidence="4" id="KW-0479">Metal-binding</keyword>
<dbReference type="PROSITE" id="PS00498">
    <property type="entry name" value="TYROSINASE_2"/>
    <property type="match status" value="1"/>
</dbReference>
<dbReference type="InterPro" id="IPR008922">
    <property type="entry name" value="Di-copper_centre_dom_sf"/>
</dbReference>
<name>A0A803QFV7_CANSA</name>
<dbReference type="InterPro" id="IPR022739">
    <property type="entry name" value="Polyphenol_oxidase_cen"/>
</dbReference>
<evidence type="ECO:0000313" key="12">
    <source>
        <dbReference type="EnsemblPlants" id="cds.evm.model.09.35"/>
    </source>
</evidence>
<dbReference type="Proteomes" id="UP000596661">
    <property type="component" value="Chromosome 9"/>
</dbReference>
<organism evidence="12 13">
    <name type="scientific">Cannabis sativa</name>
    <name type="common">Hemp</name>
    <name type="synonym">Marijuana</name>
    <dbReference type="NCBI Taxonomy" id="3483"/>
    <lineage>
        <taxon>Eukaryota</taxon>
        <taxon>Viridiplantae</taxon>
        <taxon>Streptophyta</taxon>
        <taxon>Embryophyta</taxon>
        <taxon>Tracheophyta</taxon>
        <taxon>Spermatophyta</taxon>
        <taxon>Magnoliopsida</taxon>
        <taxon>eudicotyledons</taxon>
        <taxon>Gunneridae</taxon>
        <taxon>Pentapetalae</taxon>
        <taxon>rosids</taxon>
        <taxon>fabids</taxon>
        <taxon>Rosales</taxon>
        <taxon>Cannabaceae</taxon>
        <taxon>Cannabis</taxon>
    </lineage>
</organism>
<keyword evidence="13" id="KW-1185">Reference proteome</keyword>
<feature type="domain" description="Tyrosinase copper-binding" evidence="11">
    <location>
        <begin position="326"/>
        <end position="337"/>
    </location>
</feature>
<protein>
    <recommendedName>
        <fullName evidence="10 11">Tyrosinase copper-binding domain-containing protein</fullName>
    </recommendedName>
</protein>
<dbReference type="InterPro" id="IPR002227">
    <property type="entry name" value="Tyrosinase_Cu-bd"/>
</dbReference>
<accession>A0A803QFV7</accession>
<dbReference type="Pfam" id="PF12142">
    <property type="entry name" value="PPO1_DWL"/>
    <property type="match status" value="1"/>
</dbReference>
<comment type="subcellular location">
    <subcellularLocation>
        <location evidence="2">Plastid</location>
        <location evidence="2">Chloroplast thylakoid lumen</location>
    </subcellularLocation>
</comment>
<dbReference type="PROSITE" id="PS00497">
    <property type="entry name" value="TYROSINASE_1"/>
    <property type="match status" value="1"/>
</dbReference>
<dbReference type="InterPro" id="IPR022740">
    <property type="entry name" value="Polyphenol_oxidase_C"/>
</dbReference>
<evidence type="ECO:0000256" key="9">
    <source>
        <dbReference type="ARBA" id="ARBA00023157"/>
    </source>
</evidence>
<reference evidence="12" key="2">
    <citation type="submission" date="2021-03" db="UniProtKB">
        <authorList>
            <consortium name="EnsemblPlants"/>
        </authorList>
    </citation>
    <scope>IDENTIFICATION</scope>
</reference>
<reference evidence="12" key="1">
    <citation type="submission" date="2018-11" db="EMBL/GenBank/DDBJ databases">
        <authorList>
            <person name="Grassa J C."/>
        </authorList>
    </citation>
    <scope>NUCLEOTIDE SEQUENCE [LARGE SCALE GENOMIC DNA]</scope>
</reference>
<dbReference type="EMBL" id="UZAU01000718">
    <property type="status" value="NOT_ANNOTATED_CDS"/>
    <property type="molecule type" value="Genomic_DNA"/>
</dbReference>
<evidence type="ECO:0000259" key="11">
    <source>
        <dbReference type="PROSITE" id="PS00498"/>
    </source>
</evidence>
<dbReference type="PANTHER" id="PTHR11474:SF76">
    <property type="entry name" value="SHKT DOMAIN-CONTAINING PROTEIN"/>
    <property type="match status" value="1"/>
</dbReference>
<dbReference type="AlphaFoldDB" id="A0A803QFV7"/>
<sequence length="504" mass="56251">MASLPLTSPFSLLTPTKHHYTPKNTKPYFSYRRNVLLGLGGLYGAAGLAVSEPFAFAAPVQAPDLSKCGEADLPEGSLPANCCPPNSSQIINFKPPVVNRLRVRPAAHKADKEFVAKYNKALELMKALPDTDPRSFSQQADIHCAYCNGAYDQNGFPGVELQIHNSWLFFPFHRWYLYFYEKILGKLINDPTFAIPYWNWDNPPGMQMPAMFTNPNTALFDKLRSSKNQPPKLIDLDYNIDDILTPTSVPNDQQISTNLNVMYRSMVSNATNTELFFGGDFRAGELPENSPGSIENIPHGPVHLWSGDETQTNFENMGNFYSAGRDPLFYCHHANVDRMWSIWKTLSGKRRKDISDPDWLNTTFLFYDENAQLVRVSVKDSLDTKKLGYVYQDVELPWLKTKPKPPLAADDEVSAGLTPLSSFPVKLNNSDSTSGPDKSEFAGSFVSVPHNTKNTEKTNTSLKLGITELLDDIGVEDDENVLVTLVPKSNEIVTIGGIRIDLVT</sequence>
<evidence type="ECO:0000256" key="6">
    <source>
        <dbReference type="ARBA" id="ARBA00023002"/>
    </source>
</evidence>
<dbReference type="FunFam" id="1.10.1280.10:FF:000007">
    <property type="entry name" value="Polyphenol oxidase, chloroplastic"/>
    <property type="match status" value="1"/>
</dbReference>
<dbReference type="Pfam" id="PF00264">
    <property type="entry name" value="Tyrosinase"/>
    <property type="match status" value="1"/>
</dbReference>
<dbReference type="GO" id="GO:0009543">
    <property type="term" value="C:chloroplast thylakoid lumen"/>
    <property type="evidence" value="ECO:0007669"/>
    <property type="project" value="UniProtKB-SubCell"/>
</dbReference>
<evidence type="ECO:0000256" key="5">
    <source>
        <dbReference type="ARBA" id="ARBA00022784"/>
    </source>
</evidence>
<evidence type="ECO:0000256" key="3">
    <source>
        <dbReference type="ARBA" id="ARBA00009928"/>
    </source>
</evidence>
<dbReference type="Pfam" id="PF12143">
    <property type="entry name" value="PPO1_KFDV"/>
    <property type="match status" value="1"/>
</dbReference>
<keyword evidence="6" id="KW-0560">Oxidoreductase</keyword>
<dbReference type="InterPro" id="IPR050316">
    <property type="entry name" value="Tyrosinase/Hemocyanin"/>
</dbReference>
<dbReference type="PRINTS" id="PR00092">
    <property type="entry name" value="TYROSINASE"/>
</dbReference>